<dbReference type="OrthoDB" id="7855297at2"/>
<dbReference type="AlphaFoldDB" id="Q12IM6"/>
<dbReference type="InterPro" id="IPR027417">
    <property type="entry name" value="P-loop_NTPase"/>
</dbReference>
<dbReference type="Pfam" id="PF17784">
    <property type="entry name" value="Sulfotransfer_4"/>
    <property type="match status" value="1"/>
</dbReference>
<dbReference type="STRING" id="318161.Sden_3425"/>
<proteinExistence type="predicted"/>
<accession>Q12IM6</accession>
<dbReference type="PANTHER" id="PTHR36978:SF4">
    <property type="entry name" value="P-LOOP CONTAINING NUCLEOSIDE TRIPHOSPHATE HYDROLASE PROTEIN"/>
    <property type="match status" value="1"/>
</dbReference>
<name>Q12IM6_SHEDO</name>
<dbReference type="HOGENOM" id="CLU_084474_0_0_6"/>
<keyword evidence="2" id="KW-1185">Reference proteome</keyword>
<reference evidence="1 2" key="1">
    <citation type="submission" date="2006-03" db="EMBL/GenBank/DDBJ databases">
        <title>Complete sequence of Shewanella denitrificans OS217.</title>
        <authorList>
            <consortium name="US DOE Joint Genome Institute"/>
            <person name="Copeland A."/>
            <person name="Lucas S."/>
            <person name="Lapidus A."/>
            <person name="Barry K."/>
            <person name="Detter J.C."/>
            <person name="Glavina del Rio T."/>
            <person name="Hammon N."/>
            <person name="Israni S."/>
            <person name="Dalin E."/>
            <person name="Tice H."/>
            <person name="Pitluck S."/>
            <person name="Brettin T."/>
            <person name="Bruce D."/>
            <person name="Han C."/>
            <person name="Tapia R."/>
            <person name="Gilna P."/>
            <person name="Kiss H."/>
            <person name="Schmutz J."/>
            <person name="Larimer F."/>
            <person name="Land M."/>
            <person name="Hauser L."/>
            <person name="Kyrpides N."/>
            <person name="Lykidis A."/>
            <person name="Richardson P."/>
        </authorList>
    </citation>
    <scope>NUCLEOTIDE SEQUENCE [LARGE SCALE GENOMIC DNA]</scope>
    <source>
        <strain evidence="2">OS217 / ATCC BAA-1090 / DSM 15013</strain>
    </source>
</reference>
<dbReference type="Proteomes" id="UP000001982">
    <property type="component" value="Chromosome"/>
</dbReference>
<dbReference type="KEGG" id="sdn:Sden_3425"/>
<protein>
    <recommendedName>
        <fullName evidence="3">Sulfotransferase family protein</fullName>
    </recommendedName>
</protein>
<evidence type="ECO:0000313" key="2">
    <source>
        <dbReference type="Proteomes" id="UP000001982"/>
    </source>
</evidence>
<dbReference type="EMBL" id="CP000302">
    <property type="protein sequence ID" value="ABE56700.1"/>
    <property type="molecule type" value="Genomic_DNA"/>
</dbReference>
<dbReference type="PANTHER" id="PTHR36978">
    <property type="entry name" value="P-LOOP CONTAINING NUCLEOTIDE TRIPHOSPHATE HYDROLASE"/>
    <property type="match status" value="1"/>
</dbReference>
<evidence type="ECO:0008006" key="3">
    <source>
        <dbReference type="Google" id="ProtNLM"/>
    </source>
</evidence>
<dbReference type="InterPro" id="IPR040632">
    <property type="entry name" value="Sulfotransfer_4"/>
</dbReference>
<organism evidence="1 2">
    <name type="scientific">Shewanella denitrificans (strain OS217 / ATCC BAA-1090 / DSM 15013)</name>
    <dbReference type="NCBI Taxonomy" id="318161"/>
    <lineage>
        <taxon>Bacteria</taxon>
        <taxon>Pseudomonadati</taxon>
        <taxon>Pseudomonadota</taxon>
        <taxon>Gammaproteobacteria</taxon>
        <taxon>Alteromonadales</taxon>
        <taxon>Shewanellaceae</taxon>
        <taxon>Shewanella</taxon>
    </lineage>
</organism>
<sequence>MPLSSVSRPSTQIQAQSTGKIFIIGLPRTGTTSVCVALLEQGLKVAHQGFTQQSFYQADAIADAPVFSDFKQLDGLFPGAKFVYLSRDIAPWIISMQMLLGRMLIHLDEHTGRFHPIMKRSFNHSFKLNLVTNPFDEVHLKQCYLEHQQTVEEYFTGRNDLLKININQVGSLNRLLEFIELAPQDLASSIKSAPLNFPHLNIGRNVASWDEYKHPNKVSANLSGPNKRKFFDYTLS</sequence>
<dbReference type="eggNOG" id="COG1216">
    <property type="taxonomic scope" value="Bacteria"/>
</dbReference>
<gene>
    <name evidence="1" type="ordered locus">Sden_3425</name>
</gene>
<evidence type="ECO:0000313" key="1">
    <source>
        <dbReference type="EMBL" id="ABE56700.1"/>
    </source>
</evidence>
<dbReference type="SUPFAM" id="SSF52540">
    <property type="entry name" value="P-loop containing nucleoside triphosphate hydrolases"/>
    <property type="match status" value="1"/>
</dbReference>
<dbReference type="DNASU" id="4019973"/>
<dbReference type="RefSeq" id="WP_011497842.1">
    <property type="nucleotide sequence ID" value="NC_007954.1"/>
</dbReference>
<dbReference type="Gene3D" id="3.40.50.300">
    <property type="entry name" value="P-loop containing nucleotide triphosphate hydrolases"/>
    <property type="match status" value="1"/>
</dbReference>